<dbReference type="InterPro" id="IPR037401">
    <property type="entry name" value="SnoaL-like"/>
</dbReference>
<evidence type="ECO:0000256" key="1">
    <source>
        <dbReference type="SAM" id="MobiDB-lite"/>
    </source>
</evidence>
<dbReference type="GO" id="GO:0030638">
    <property type="term" value="P:polyketide metabolic process"/>
    <property type="evidence" value="ECO:0007669"/>
    <property type="project" value="InterPro"/>
</dbReference>
<dbReference type="EMBL" id="SOBT01000009">
    <property type="protein sequence ID" value="TDU27979.1"/>
    <property type="molecule type" value="Genomic_DNA"/>
</dbReference>
<dbReference type="InterPro" id="IPR032710">
    <property type="entry name" value="NTF2-like_dom_sf"/>
</dbReference>
<dbReference type="Proteomes" id="UP000295341">
    <property type="component" value="Unassembled WGS sequence"/>
</dbReference>
<dbReference type="GO" id="GO:0016853">
    <property type="term" value="F:isomerase activity"/>
    <property type="evidence" value="ECO:0007669"/>
    <property type="project" value="UniProtKB-KW"/>
</dbReference>
<feature type="domain" description="SnoaL-like" evidence="2">
    <location>
        <begin position="11"/>
        <end position="121"/>
    </location>
</feature>
<dbReference type="AlphaFoldDB" id="A0A4R7P3P5"/>
<dbReference type="InterPro" id="IPR009959">
    <property type="entry name" value="Cyclase_SnoaL-like"/>
</dbReference>
<dbReference type="OrthoDB" id="582835at2"/>
<dbReference type="Pfam" id="PF12680">
    <property type="entry name" value="SnoaL_2"/>
    <property type="match status" value="1"/>
</dbReference>
<dbReference type="Gene3D" id="3.10.450.50">
    <property type="match status" value="1"/>
</dbReference>
<feature type="region of interest" description="Disordered" evidence="1">
    <location>
        <begin position="145"/>
        <end position="170"/>
    </location>
</feature>
<sequence>MQDEDTRKLLENYYAAFNRGDWSVFLDMLTDDVIHDVNQSGREVGREVFGQFMQRMNRCYSEQIADIAIMVAPGGARAAVEFTVLGTYLKTDEGLPEATGQTYKLPGGAFFDIRGGKVARVTNYYNLQDWLRQVGADTVPAEQRVREAPNTAEPTLAGSQANPTARPGAA</sequence>
<name>A0A4R7P3P5_9GAMM</name>
<keyword evidence="4" id="KW-1185">Reference proteome</keyword>
<gene>
    <name evidence="3" type="ORF">DFR24_2337</name>
</gene>
<accession>A0A4R7P3P5</accession>
<proteinExistence type="predicted"/>
<dbReference type="InterPro" id="IPR011721">
    <property type="entry name" value="CHP02096"/>
</dbReference>
<dbReference type="SUPFAM" id="SSF54427">
    <property type="entry name" value="NTF2-like"/>
    <property type="match status" value="1"/>
</dbReference>
<keyword evidence="3" id="KW-0413">Isomerase</keyword>
<comment type="caution">
    <text evidence="3">The sequence shown here is derived from an EMBL/GenBank/DDBJ whole genome shotgun (WGS) entry which is preliminary data.</text>
</comment>
<evidence type="ECO:0000259" key="2">
    <source>
        <dbReference type="Pfam" id="PF12680"/>
    </source>
</evidence>
<reference evidence="3 4" key="1">
    <citation type="submission" date="2019-03" db="EMBL/GenBank/DDBJ databases">
        <title>Genomic Encyclopedia of Type Strains, Phase IV (KMG-IV): sequencing the most valuable type-strain genomes for metagenomic binning, comparative biology and taxonomic classification.</title>
        <authorList>
            <person name="Goeker M."/>
        </authorList>
    </citation>
    <scope>NUCLEOTIDE SEQUENCE [LARGE SCALE GENOMIC DNA]</scope>
    <source>
        <strain evidence="3 4">DSM 26377</strain>
    </source>
</reference>
<dbReference type="PANTHER" id="PTHR38436">
    <property type="entry name" value="POLYKETIDE CYCLASE SNOAL-LIKE DOMAIN"/>
    <property type="match status" value="1"/>
</dbReference>
<dbReference type="NCBIfam" id="TIGR02096">
    <property type="entry name" value="ketosteroid isomerase-related protein"/>
    <property type="match status" value="1"/>
</dbReference>
<evidence type="ECO:0000313" key="4">
    <source>
        <dbReference type="Proteomes" id="UP000295341"/>
    </source>
</evidence>
<evidence type="ECO:0000313" key="3">
    <source>
        <dbReference type="EMBL" id="TDU27979.1"/>
    </source>
</evidence>
<dbReference type="PANTHER" id="PTHR38436:SF1">
    <property type="entry name" value="ESTER CYCLASE"/>
    <property type="match status" value="1"/>
</dbReference>
<protein>
    <submittedName>
        <fullName evidence="3">Steroid delta-isomerase-like uncharacterized protein</fullName>
    </submittedName>
</protein>
<organism evidence="3 4">
    <name type="scientific">Panacagrimonas perspica</name>
    <dbReference type="NCBI Taxonomy" id="381431"/>
    <lineage>
        <taxon>Bacteria</taxon>
        <taxon>Pseudomonadati</taxon>
        <taxon>Pseudomonadota</taxon>
        <taxon>Gammaproteobacteria</taxon>
        <taxon>Nevskiales</taxon>
        <taxon>Nevskiaceae</taxon>
        <taxon>Panacagrimonas</taxon>
    </lineage>
</organism>